<dbReference type="EMBL" id="KZ613974">
    <property type="protein sequence ID" value="PMD29387.1"/>
    <property type="molecule type" value="Genomic_DNA"/>
</dbReference>
<evidence type="ECO:0000256" key="1">
    <source>
        <dbReference type="ARBA" id="ARBA00004141"/>
    </source>
</evidence>
<evidence type="ECO:0000256" key="5">
    <source>
        <dbReference type="SAM" id="Phobius"/>
    </source>
</evidence>
<feature type="transmembrane region" description="Helical" evidence="5">
    <location>
        <begin position="68"/>
        <end position="86"/>
    </location>
</feature>
<evidence type="ECO:0000256" key="2">
    <source>
        <dbReference type="ARBA" id="ARBA00022692"/>
    </source>
</evidence>
<protein>
    <recommendedName>
        <fullName evidence="8">PQ loop repeat protein</fullName>
    </recommendedName>
</protein>
<dbReference type="PANTHER" id="PTHR16201">
    <property type="entry name" value="SEVEN TRANSMEMBRANE PROTEIN 1-RELATED"/>
    <property type="match status" value="1"/>
</dbReference>
<comment type="subcellular location">
    <subcellularLocation>
        <location evidence="1">Membrane</location>
        <topology evidence="1">Multi-pass membrane protein</topology>
    </subcellularLocation>
</comment>
<reference evidence="6 7" key="1">
    <citation type="submission" date="2016-04" db="EMBL/GenBank/DDBJ databases">
        <title>A degradative enzymes factory behind the ericoid mycorrhizal symbiosis.</title>
        <authorList>
            <consortium name="DOE Joint Genome Institute"/>
            <person name="Martino E."/>
            <person name="Morin E."/>
            <person name="Grelet G."/>
            <person name="Kuo A."/>
            <person name="Kohler A."/>
            <person name="Daghino S."/>
            <person name="Barry K."/>
            <person name="Choi C."/>
            <person name="Cichocki N."/>
            <person name="Clum A."/>
            <person name="Copeland A."/>
            <person name="Hainaut M."/>
            <person name="Haridas S."/>
            <person name="Labutti K."/>
            <person name="Lindquist E."/>
            <person name="Lipzen A."/>
            <person name="Khouja H.-R."/>
            <person name="Murat C."/>
            <person name="Ohm R."/>
            <person name="Olson A."/>
            <person name="Spatafora J."/>
            <person name="Veneault-Fourrey C."/>
            <person name="Henrissat B."/>
            <person name="Grigoriev I."/>
            <person name="Martin F."/>
            <person name="Perotto S."/>
        </authorList>
    </citation>
    <scope>NUCLEOTIDE SEQUENCE [LARGE SCALE GENOMIC DNA]</scope>
    <source>
        <strain evidence="6 7">F</strain>
    </source>
</reference>
<keyword evidence="2 5" id="KW-0812">Transmembrane</keyword>
<evidence type="ECO:0000313" key="7">
    <source>
        <dbReference type="Proteomes" id="UP000235786"/>
    </source>
</evidence>
<dbReference type="Pfam" id="PF04193">
    <property type="entry name" value="PQ-loop"/>
    <property type="match status" value="2"/>
</dbReference>
<dbReference type="InterPro" id="IPR006603">
    <property type="entry name" value="PQ-loop_rpt"/>
</dbReference>
<keyword evidence="4 5" id="KW-0472">Membrane</keyword>
<dbReference type="AlphaFoldDB" id="A0A2J6QT08"/>
<proteinExistence type="predicted"/>
<dbReference type="Gene3D" id="1.20.1280.290">
    <property type="match status" value="1"/>
</dbReference>
<dbReference type="InterPro" id="IPR051415">
    <property type="entry name" value="LAAT-1"/>
</dbReference>
<evidence type="ECO:0000256" key="4">
    <source>
        <dbReference type="ARBA" id="ARBA00023136"/>
    </source>
</evidence>
<gene>
    <name evidence="6" type="ORF">L207DRAFT_520907</name>
</gene>
<feature type="transmembrane region" description="Helical" evidence="5">
    <location>
        <begin position="130"/>
        <end position="150"/>
    </location>
</feature>
<sequence length="186" mass="20424">MDVPVAADVLGTLGAVCWSIQLIPQIIINYRRHNTIGLQRSMMLLWACAGVPLGAYNITGHFNIALQVQPQILTILSLITWIQCYYYDDKWSISKCSLVVGVIGALFGGIEAGLVFALKAGLKEDRRWPVTLMGVVSTVLLSAGVLRHYYDIYIHRTVRGISFIFVAIDAAGDIFSLISVCSLSHP</sequence>
<dbReference type="SMART" id="SM00679">
    <property type="entry name" value="CTNS"/>
    <property type="match status" value="2"/>
</dbReference>
<organism evidence="6 7">
    <name type="scientific">Hyaloscypha variabilis (strain UAMH 11265 / GT02V1 / F)</name>
    <name type="common">Meliniomyces variabilis</name>
    <dbReference type="NCBI Taxonomy" id="1149755"/>
    <lineage>
        <taxon>Eukaryota</taxon>
        <taxon>Fungi</taxon>
        <taxon>Dikarya</taxon>
        <taxon>Ascomycota</taxon>
        <taxon>Pezizomycotina</taxon>
        <taxon>Leotiomycetes</taxon>
        <taxon>Helotiales</taxon>
        <taxon>Hyaloscyphaceae</taxon>
        <taxon>Hyaloscypha</taxon>
        <taxon>Hyaloscypha variabilis</taxon>
    </lineage>
</organism>
<feature type="transmembrane region" description="Helical" evidence="5">
    <location>
        <begin position="12"/>
        <end position="30"/>
    </location>
</feature>
<feature type="transmembrane region" description="Helical" evidence="5">
    <location>
        <begin position="162"/>
        <end position="185"/>
    </location>
</feature>
<keyword evidence="7" id="KW-1185">Reference proteome</keyword>
<dbReference type="Proteomes" id="UP000235786">
    <property type="component" value="Unassembled WGS sequence"/>
</dbReference>
<evidence type="ECO:0000313" key="6">
    <source>
        <dbReference type="EMBL" id="PMD29387.1"/>
    </source>
</evidence>
<keyword evidence="3 5" id="KW-1133">Transmembrane helix</keyword>
<evidence type="ECO:0000256" key="3">
    <source>
        <dbReference type="ARBA" id="ARBA00022989"/>
    </source>
</evidence>
<name>A0A2J6QT08_HYAVF</name>
<accession>A0A2J6QT08</accession>
<feature type="transmembrane region" description="Helical" evidence="5">
    <location>
        <begin position="98"/>
        <end position="118"/>
    </location>
</feature>
<feature type="transmembrane region" description="Helical" evidence="5">
    <location>
        <begin position="42"/>
        <end position="62"/>
    </location>
</feature>
<dbReference type="PANTHER" id="PTHR16201:SF37">
    <property type="entry name" value="PQ-LOOP REPEAT-CONTAINING PROTEIN"/>
    <property type="match status" value="1"/>
</dbReference>
<evidence type="ECO:0008006" key="8">
    <source>
        <dbReference type="Google" id="ProtNLM"/>
    </source>
</evidence>
<dbReference type="GO" id="GO:0016020">
    <property type="term" value="C:membrane"/>
    <property type="evidence" value="ECO:0007669"/>
    <property type="project" value="UniProtKB-SubCell"/>
</dbReference>
<dbReference type="OrthoDB" id="407617at2759"/>